<dbReference type="InterPro" id="IPR050922">
    <property type="entry name" value="LytR/CpsA/Psr_CW_biosynth"/>
</dbReference>
<dbReference type="EMBL" id="JANFNG010000007">
    <property type="protein sequence ID" value="MCQ4081300.1"/>
    <property type="molecule type" value="Genomic_DNA"/>
</dbReference>
<sequence length="428" mass="43011">MSASRSRAAPRTVGKALAAVASALVLVVAGVSALVYEQLNGNIKGVPIFGGGTEKPDAFGRTPINILVIGSDTRSTPEDCRLGGDCGSGPGNADVEMIVHVAADRSNATVMSVPRDTLTALPTCKAPGTGGAVPAGPTIINSALAYGPGCQVAAVHELTGIPIDHFVMVDFSGVVNMSDAIGGVPVCVSNNVYDTYSHLKLSRGTHTLKGVSTLEFLRTRHGFGDGSDLGRTVAQHVYLASMIRTLKSAGTLTEPAALYGLADAATKAVTVDKGLASIPSLLGLATDMNKVPAGRVTFTTMQTVPDPRDSSRVLVAPAARKLFDAIIYDRSLSGPGSGRSRADAHDAQGHTTTRPSGPAGGAGDAGDGGDGGGTSASAAAAITGSRAQNGSARACAQVSALDTVAVHGVPMTPAHAYADSPGVPNSAP</sequence>
<feature type="region of interest" description="Disordered" evidence="2">
    <location>
        <begin position="334"/>
        <end position="377"/>
    </location>
</feature>
<protein>
    <submittedName>
        <fullName evidence="4">LCP family protein</fullName>
    </submittedName>
</protein>
<name>A0ABT1PUF4_9ACTN</name>
<feature type="compositionally biased region" description="Gly residues" evidence="2">
    <location>
        <begin position="358"/>
        <end position="374"/>
    </location>
</feature>
<dbReference type="Proteomes" id="UP001057702">
    <property type="component" value="Unassembled WGS sequence"/>
</dbReference>
<feature type="domain" description="Cell envelope-related transcriptional attenuator" evidence="3">
    <location>
        <begin position="92"/>
        <end position="247"/>
    </location>
</feature>
<dbReference type="PANTHER" id="PTHR33392">
    <property type="entry name" value="POLYISOPRENYL-TEICHOIC ACID--PEPTIDOGLYCAN TEICHOIC ACID TRANSFERASE TAGU"/>
    <property type="match status" value="1"/>
</dbReference>
<keyword evidence="5" id="KW-1185">Reference proteome</keyword>
<dbReference type="Gene3D" id="3.40.630.190">
    <property type="entry name" value="LCP protein"/>
    <property type="match status" value="1"/>
</dbReference>
<evidence type="ECO:0000259" key="3">
    <source>
        <dbReference type="Pfam" id="PF03816"/>
    </source>
</evidence>
<accession>A0ABT1PUF4</accession>
<organism evidence="4 5">
    <name type="scientific">Streptomyces humicola</name>
    <dbReference type="NCBI Taxonomy" id="2953240"/>
    <lineage>
        <taxon>Bacteria</taxon>
        <taxon>Bacillati</taxon>
        <taxon>Actinomycetota</taxon>
        <taxon>Actinomycetes</taxon>
        <taxon>Kitasatosporales</taxon>
        <taxon>Streptomycetaceae</taxon>
        <taxon>Streptomyces</taxon>
    </lineage>
</organism>
<dbReference type="InterPro" id="IPR004474">
    <property type="entry name" value="LytR_CpsA_psr"/>
</dbReference>
<reference evidence="4" key="1">
    <citation type="submission" date="2022-06" db="EMBL/GenBank/DDBJ databases">
        <title>Draft genome sequence of Streptomyces sp. RB6PN25 isolated from peat swamp forest in Thailand.</title>
        <authorList>
            <person name="Duangmal K."/>
            <person name="Klaysubun C."/>
        </authorList>
    </citation>
    <scope>NUCLEOTIDE SEQUENCE</scope>
    <source>
        <strain evidence="4">RB6PN25</strain>
    </source>
</reference>
<evidence type="ECO:0000313" key="4">
    <source>
        <dbReference type="EMBL" id="MCQ4081300.1"/>
    </source>
</evidence>
<dbReference type="RefSeq" id="WP_255920209.1">
    <property type="nucleotide sequence ID" value="NZ_JANFNG010000007.1"/>
</dbReference>
<dbReference type="NCBIfam" id="TIGR00350">
    <property type="entry name" value="lytR_cpsA_psr"/>
    <property type="match status" value="1"/>
</dbReference>
<dbReference type="PANTHER" id="PTHR33392:SF6">
    <property type="entry name" value="POLYISOPRENYL-TEICHOIC ACID--PEPTIDOGLYCAN TEICHOIC ACID TRANSFERASE TAGU"/>
    <property type="match status" value="1"/>
</dbReference>
<evidence type="ECO:0000313" key="5">
    <source>
        <dbReference type="Proteomes" id="UP001057702"/>
    </source>
</evidence>
<dbReference type="Pfam" id="PF03816">
    <property type="entry name" value="LytR_cpsA_psr"/>
    <property type="match status" value="1"/>
</dbReference>
<evidence type="ECO:0000256" key="1">
    <source>
        <dbReference type="ARBA" id="ARBA00006068"/>
    </source>
</evidence>
<gene>
    <name evidence="4" type="ORF">NGB36_11980</name>
</gene>
<comment type="similarity">
    <text evidence="1">Belongs to the LytR/CpsA/Psr (LCP) family.</text>
</comment>
<comment type="caution">
    <text evidence="4">The sequence shown here is derived from an EMBL/GenBank/DDBJ whole genome shotgun (WGS) entry which is preliminary data.</text>
</comment>
<evidence type="ECO:0000256" key="2">
    <source>
        <dbReference type="SAM" id="MobiDB-lite"/>
    </source>
</evidence>
<proteinExistence type="inferred from homology"/>